<gene>
    <name evidence="8" type="ORF">J2Z82_002217</name>
</gene>
<evidence type="ECO:0000256" key="4">
    <source>
        <dbReference type="ARBA" id="ARBA00022989"/>
    </source>
</evidence>
<keyword evidence="5 6" id="KW-0472">Membrane</keyword>
<dbReference type="Proteomes" id="UP001519328">
    <property type="component" value="Unassembled WGS sequence"/>
</dbReference>
<keyword evidence="3 6" id="KW-0812">Transmembrane</keyword>
<proteinExistence type="predicted"/>
<dbReference type="InterPro" id="IPR018076">
    <property type="entry name" value="T2SS_GspF_dom"/>
</dbReference>
<evidence type="ECO:0000256" key="6">
    <source>
        <dbReference type="SAM" id="Phobius"/>
    </source>
</evidence>
<sequence length="319" mass="35964">MSTTPIYIIVAAFVIITILSKIILSVIIEKGKYEKRLRKYVFFENIKKEKDVSQKEKKSFIKKAGKSLEAFINLSKNEKLLTQSGVKLSLGELLIGRIIVGVLLVMIGYMYNFHFLLLIVCGAVGFYVPIMYVKKKRKKRLNACSKQLGEALGTMANALRAGFSFMQAMKMVAEEIDDPLGPEFLKAIQDINYGVSVEDAFASLLERLPDKELEIVLNTLLIQRSSGGNLAFLLETMQETIIDRSRVKDEVNTLTAQGKMSSVIITLLPIVLALYIRLVNPEYFQMLFSHPLGWTMVIVGCINIALGWFFIKKIVHIEV</sequence>
<evidence type="ECO:0000256" key="5">
    <source>
        <dbReference type="ARBA" id="ARBA00023136"/>
    </source>
</evidence>
<comment type="subcellular location">
    <subcellularLocation>
        <location evidence="1">Cell membrane</location>
        <topology evidence="1">Multi-pass membrane protein</topology>
    </subcellularLocation>
</comment>
<evidence type="ECO:0000256" key="3">
    <source>
        <dbReference type="ARBA" id="ARBA00022692"/>
    </source>
</evidence>
<feature type="transmembrane region" description="Helical" evidence="6">
    <location>
        <begin position="88"/>
        <end position="109"/>
    </location>
</feature>
<dbReference type="RefSeq" id="WP_209480792.1">
    <property type="nucleotide sequence ID" value="NZ_JAGGKK010000011.1"/>
</dbReference>
<feature type="transmembrane region" description="Helical" evidence="6">
    <location>
        <begin position="262"/>
        <end position="280"/>
    </location>
</feature>
<feature type="transmembrane region" description="Helical" evidence="6">
    <location>
        <begin position="6"/>
        <end position="28"/>
    </location>
</feature>
<evidence type="ECO:0000313" key="9">
    <source>
        <dbReference type="Proteomes" id="UP001519328"/>
    </source>
</evidence>
<evidence type="ECO:0000313" key="8">
    <source>
        <dbReference type="EMBL" id="MBP1949280.1"/>
    </source>
</evidence>
<name>A0ABS4HEE8_9BACI</name>
<dbReference type="EMBL" id="JAGGKK010000011">
    <property type="protein sequence ID" value="MBP1949280.1"/>
    <property type="molecule type" value="Genomic_DNA"/>
</dbReference>
<dbReference type="PANTHER" id="PTHR35007">
    <property type="entry name" value="INTEGRAL MEMBRANE PROTEIN-RELATED"/>
    <property type="match status" value="1"/>
</dbReference>
<dbReference type="PANTHER" id="PTHR35007:SF1">
    <property type="entry name" value="PILUS ASSEMBLY PROTEIN"/>
    <property type="match status" value="1"/>
</dbReference>
<accession>A0ABS4HEE8</accession>
<keyword evidence="4 6" id="KW-1133">Transmembrane helix</keyword>
<reference evidence="8 9" key="1">
    <citation type="submission" date="2021-03" db="EMBL/GenBank/DDBJ databases">
        <title>Genomic Encyclopedia of Type Strains, Phase IV (KMG-IV): sequencing the most valuable type-strain genomes for metagenomic binning, comparative biology and taxonomic classification.</title>
        <authorList>
            <person name="Goeker M."/>
        </authorList>
    </citation>
    <scope>NUCLEOTIDE SEQUENCE [LARGE SCALE GENOMIC DNA]</scope>
    <source>
        <strain evidence="8 9">DSM 21085</strain>
    </source>
</reference>
<feature type="transmembrane region" description="Helical" evidence="6">
    <location>
        <begin position="292"/>
        <end position="311"/>
    </location>
</feature>
<feature type="domain" description="Type II secretion system protein GspF" evidence="7">
    <location>
        <begin position="152"/>
        <end position="276"/>
    </location>
</feature>
<organism evidence="8 9">
    <name type="scientific">Virgibacillus litoralis</name>
    <dbReference type="NCBI Taxonomy" id="578221"/>
    <lineage>
        <taxon>Bacteria</taxon>
        <taxon>Bacillati</taxon>
        <taxon>Bacillota</taxon>
        <taxon>Bacilli</taxon>
        <taxon>Bacillales</taxon>
        <taxon>Bacillaceae</taxon>
        <taxon>Virgibacillus</taxon>
    </lineage>
</organism>
<dbReference type="Pfam" id="PF00482">
    <property type="entry name" value="T2SSF"/>
    <property type="match status" value="1"/>
</dbReference>
<keyword evidence="2" id="KW-1003">Cell membrane</keyword>
<protein>
    <submittedName>
        <fullName evidence="8">Tight adherence protein B</fullName>
    </submittedName>
</protein>
<evidence type="ECO:0000256" key="2">
    <source>
        <dbReference type="ARBA" id="ARBA00022475"/>
    </source>
</evidence>
<feature type="transmembrane region" description="Helical" evidence="6">
    <location>
        <begin position="115"/>
        <end position="133"/>
    </location>
</feature>
<dbReference type="InterPro" id="IPR042094">
    <property type="entry name" value="T2SS_GspF_sf"/>
</dbReference>
<keyword evidence="9" id="KW-1185">Reference proteome</keyword>
<comment type="caution">
    <text evidence="8">The sequence shown here is derived from an EMBL/GenBank/DDBJ whole genome shotgun (WGS) entry which is preliminary data.</text>
</comment>
<dbReference type="Gene3D" id="1.20.81.30">
    <property type="entry name" value="Type II secretion system (T2SS), domain F"/>
    <property type="match status" value="1"/>
</dbReference>
<evidence type="ECO:0000259" key="7">
    <source>
        <dbReference type="Pfam" id="PF00482"/>
    </source>
</evidence>
<evidence type="ECO:0000256" key="1">
    <source>
        <dbReference type="ARBA" id="ARBA00004651"/>
    </source>
</evidence>